<dbReference type="PANTHER" id="PTHR31024">
    <property type="entry name" value="C-TYPE LECTIN"/>
    <property type="match status" value="1"/>
</dbReference>
<feature type="region of interest" description="Disordered" evidence="1">
    <location>
        <begin position="205"/>
        <end position="229"/>
    </location>
</feature>
<dbReference type="InterPro" id="IPR036465">
    <property type="entry name" value="vWFA_dom_sf"/>
</dbReference>
<reference evidence="5" key="1">
    <citation type="submission" date="2017-02" db="UniProtKB">
        <authorList>
            <consortium name="WormBaseParasite"/>
        </authorList>
    </citation>
    <scope>IDENTIFICATION</scope>
</reference>
<evidence type="ECO:0000313" key="3">
    <source>
        <dbReference type="EMBL" id="VDO29766.1"/>
    </source>
</evidence>
<evidence type="ECO:0000313" key="5">
    <source>
        <dbReference type="WBParaSite" id="HPLM_0000670601-mRNA-1"/>
    </source>
</evidence>
<dbReference type="WBParaSite" id="HPLM_0000670601-mRNA-1">
    <property type="protein sequence ID" value="HPLM_0000670601-mRNA-1"/>
    <property type="gene ID" value="HPLM_0000670601"/>
</dbReference>
<protein>
    <submittedName>
        <fullName evidence="5">VWFA domain-containing protein</fullName>
    </submittedName>
</protein>
<evidence type="ECO:0000256" key="1">
    <source>
        <dbReference type="SAM" id="MobiDB-lite"/>
    </source>
</evidence>
<dbReference type="AlphaFoldDB" id="A0A0N4W8Y5"/>
<dbReference type="PROSITE" id="PS50234">
    <property type="entry name" value="VWFA"/>
    <property type="match status" value="1"/>
</dbReference>
<evidence type="ECO:0000259" key="2">
    <source>
        <dbReference type="PROSITE" id="PS50234"/>
    </source>
</evidence>
<name>A0A0N4W8Y5_HAEPC</name>
<accession>A0A0N4W8Y5</accession>
<proteinExistence type="predicted"/>
<dbReference type="SUPFAM" id="SSF53300">
    <property type="entry name" value="vWA-like"/>
    <property type="match status" value="1"/>
</dbReference>
<evidence type="ECO:0000313" key="4">
    <source>
        <dbReference type="Proteomes" id="UP000268014"/>
    </source>
</evidence>
<organism evidence="5">
    <name type="scientific">Haemonchus placei</name>
    <name type="common">Barber's pole worm</name>
    <dbReference type="NCBI Taxonomy" id="6290"/>
    <lineage>
        <taxon>Eukaryota</taxon>
        <taxon>Metazoa</taxon>
        <taxon>Ecdysozoa</taxon>
        <taxon>Nematoda</taxon>
        <taxon>Chromadorea</taxon>
        <taxon>Rhabditida</taxon>
        <taxon>Rhabditina</taxon>
        <taxon>Rhabditomorpha</taxon>
        <taxon>Strongyloidea</taxon>
        <taxon>Trichostrongylidae</taxon>
        <taxon>Haemonchus</taxon>
    </lineage>
</organism>
<gene>
    <name evidence="3" type="ORF">HPLM_LOCUS6698</name>
</gene>
<feature type="domain" description="VWFA" evidence="2">
    <location>
        <begin position="63"/>
        <end position="131"/>
    </location>
</feature>
<reference evidence="3 4" key="2">
    <citation type="submission" date="2018-11" db="EMBL/GenBank/DDBJ databases">
        <authorList>
            <consortium name="Pathogen Informatics"/>
        </authorList>
    </citation>
    <scope>NUCLEOTIDE SEQUENCE [LARGE SCALE GENOMIC DNA]</scope>
    <source>
        <strain evidence="3 4">MHpl1</strain>
    </source>
</reference>
<keyword evidence="4" id="KW-1185">Reference proteome</keyword>
<dbReference type="Proteomes" id="UP000268014">
    <property type="component" value="Unassembled WGS sequence"/>
</dbReference>
<dbReference type="PANTHER" id="PTHR31024:SF3">
    <property type="entry name" value="C-TYPE LECTIN-RELATED"/>
    <property type="match status" value="1"/>
</dbReference>
<dbReference type="EMBL" id="UZAF01016532">
    <property type="protein sequence ID" value="VDO29766.1"/>
    <property type="molecule type" value="Genomic_DNA"/>
</dbReference>
<dbReference type="Gene3D" id="3.40.50.410">
    <property type="entry name" value="von Willebrand factor, type A domain"/>
    <property type="match status" value="1"/>
</dbReference>
<dbReference type="InterPro" id="IPR002035">
    <property type="entry name" value="VWF_A"/>
</dbReference>
<sequence length="229" mass="24784">MGNSSFSNWSNIEKRHITVNSMSVTDQTADHVSRSVCAPTNTPAPFIRTSRGCECVPKTIWLDVFLLMEAGVLMGSNGIASATDYVVSAFAQLTVGQAEQFQTRLGIIRYASSVELIADLDAYTSKADLFDLDILPLNETGTNIEGFRETVELCRHPPTVPSLRAFGALFQRVQRILMGVRIIWAGSQKSVKRKCPPLTRAVSIDEGRRAPPVGGRASPVDAGASNSAL</sequence>